<proteinExistence type="predicted"/>
<sequence length="90" mass="10098">MAHFYNLKHIITSQSAAHHALTNAPGRTNSAAAGHELWKVIHAIAYLNQGPQDPPMHGHPNARTPFAALGRRMRYEMEVPDQAVVRRMEH</sequence>
<comment type="caution">
    <text evidence="1">The sequence shown here is derived from an EMBL/GenBank/DDBJ whole genome shotgun (WGS) entry which is preliminary data.</text>
</comment>
<organism evidence="1 2">
    <name type="scientific">Cryomyces antarcticus</name>
    <dbReference type="NCBI Taxonomy" id="329879"/>
    <lineage>
        <taxon>Eukaryota</taxon>
        <taxon>Fungi</taxon>
        <taxon>Dikarya</taxon>
        <taxon>Ascomycota</taxon>
        <taxon>Pezizomycotina</taxon>
        <taxon>Dothideomycetes</taxon>
        <taxon>Dothideomycetes incertae sedis</taxon>
        <taxon>Cryomyces</taxon>
    </lineage>
</organism>
<dbReference type="EMBL" id="JAVRRA010024642">
    <property type="protein sequence ID" value="KAK5131474.1"/>
    <property type="molecule type" value="Genomic_DNA"/>
</dbReference>
<evidence type="ECO:0000313" key="2">
    <source>
        <dbReference type="Proteomes" id="UP001357485"/>
    </source>
</evidence>
<evidence type="ECO:0000313" key="1">
    <source>
        <dbReference type="EMBL" id="KAK5131474.1"/>
    </source>
</evidence>
<accession>A0ABR0KUE1</accession>
<protein>
    <submittedName>
        <fullName evidence="1">Uncharacterized protein</fullName>
    </submittedName>
</protein>
<reference evidence="1 2" key="1">
    <citation type="submission" date="2023-08" db="EMBL/GenBank/DDBJ databases">
        <title>Black Yeasts Isolated from many extreme environments.</title>
        <authorList>
            <person name="Coleine C."/>
            <person name="Stajich J.E."/>
            <person name="Selbmann L."/>
        </authorList>
    </citation>
    <scope>NUCLEOTIDE SEQUENCE [LARGE SCALE GENOMIC DNA]</scope>
    <source>
        <strain evidence="1 2">CCFEE 536</strain>
    </source>
</reference>
<dbReference type="Proteomes" id="UP001357485">
    <property type="component" value="Unassembled WGS sequence"/>
</dbReference>
<name>A0ABR0KUE1_9PEZI</name>
<gene>
    <name evidence="1" type="ORF">LTR16_000743</name>
</gene>
<keyword evidence="2" id="KW-1185">Reference proteome</keyword>